<feature type="transmembrane region" description="Helical" evidence="21">
    <location>
        <begin position="79"/>
        <end position="102"/>
    </location>
</feature>
<evidence type="ECO:0000256" key="6">
    <source>
        <dbReference type="ARBA" id="ARBA00022692"/>
    </source>
</evidence>
<dbReference type="STRING" id="50429.A0A2B4SXI4"/>
<dbReference type="InterPro" id="IPR002000">
    <property type="entry name" value="Lysosome-assoc_membr_glycop"/>
</dbReference>
<dbReference type="InterPro" id="IPR048528">
    <property type="entry name" value="Lamp2-like_luminal"/>
</dbReference>
<evidence type="ECO:0000256" key="3">
    <source>
        <dbReference type="ARBA" id="ARBA00004172"/>
    </source>
</evidence>
<evidence type="ECO:0000256" key="16">
    <source>
        <dbReference type="ARBA" id="ARBA00053950"/>
    </source>
</evidence>
<evidence type="ECO:0000256" key="7">
    <source>
        <dbReference type="ARBA" id="ARBA00022729"/>
    </source>
</evidence>
<reference evidence="24" key="1">
    <citation type="journal article" date="2017" name="bioRxiv">
        <title>Comparative analysis of the genomes of Stylophora pistillata and Acropora digitifera provides evidence for extensive differences between species of corals.</title>
        <authorList>
            <person name="Voolstra C.R."/>
            <person name="Li Y."/>
            <person name="Liew Y.J."/>
            <person name="Baumgarten S."/>
            <person name="Zoccola D."/>
            <person name="Flot J.-F."/>
            <person name="Tambutte S."/>
            <person name="Allemand D."/>
            <person name="Aranda M."/>
        </authorList>
    </citation>
    <scope>NUCLEOTIDE SEQUENCE [LARGE SCALE GENOMIC DNA]</scope>
</reference>
<keyword evidence="13" id="KW-0966">Cell projection</keyword>
<organism evidence="23 24">
    <name type="scientific">Stylophora pistillata</name>
    <name type="common">Smooth cauliflower coral</name>
    <dbReference type="NCBI Taxonomy" id="50429"/>
    <lineage>
        <taxon>Eukaryota</taxon>
        <taxon>Metazoa</taxon>
        <taxon>Cnidaria</taxon>
        <taxon>Anthozoa</taxon>
        <taxon>Hexacorallia</taxon>
        <taxon>Scleractinia</taxon>
        <taxon>Astrocoeniina</taxon>
        <taxon>Pocilloporidae</taxon>
        <taxon>Stylophora</taxon>
    </lineage>
</organism>
<evidence type="ECO:0000313" key="24">
    <source>
        <dbReference type="Proteomes" id="UP000225706"/>
    </source>
</evidence>
<keyword evidence="7" id="KW-0732">Signal</keyword>
<dbReference type="Gene3D" id="2.40.160.110">
    <property type="match status" value="1"/>
</dbReference>
<dbReference type="PANTHER" id="PTHR11506:SF35">
    <property type="entry name" value="LYSOSOME-ASSOCIATED MEMBRANE GLYCOPROTEIN 5"/>
    <property type="match status" value="1"/>
</dbReference>
<dbReference type="PROSITE" id="PS51407">
    <property type="entry name" value="LAMP_3"/>
    <property type="match status" value="1"/>
</dbReference>
<dbReference type="GO" id="GO:0005765">
    <property type="term" value="C:lysosomal membrane"/>
    <property type="evidence" value="ECO:0007669"/>
    <property type="project" value="TreeGrafter"/>
</dbReference>
<keyword evidence="24" id="KW-1185">Reference proteome</keyword>
<evidence type="ECO:0000256" key="10">
    <source>
        <dbReference type="ARBA" id="ARBA00023018"/>
    </source>
</evidence>
<gene>
    <name evidence="23" type="primary">LAMP2</name>
    <name evidence="23" type="ORF">AWC38_SpisGene1057</name>
</gene>
<evidence type="ECO:0000256" key="15">
    <source>
        <dbReference type="ARBA" id="ARBA00029428"/>
    </source>
</evidence>
<evidence type="ECO:0000256" key="17">
    <source>
        <dbReference type="ARBA" id="ARBA00060492"/>
    </source>
</evidence>
<keyword evidence="9 21" id="KW-1133">Transmembrane helix</keyword>
<proteinExistence type="inferred from homology"/>
<evidence type="ECO:0000256" key="9">
    <source>
        <dbReference type="ARBA" id="ARBA00022989"/>
    </source>
</evidence>
<evidence type="ECO:0000256" key="11">
    <source>
        <dbReference type="ARBA" id="ARBA00023136"/>
    </source>
</evidence>
<feature type="transmembrane region" description="Helical" evidence="21">
    <location>
        <begin position="446"/>
        <end position="468"/>
    </location>
</feature>
<comment type="function">
    <text evidence="16">Plays a role in short-term synaptic plasticity in a subset of GABAergic neurons in the brain.</text>
</comment>
<comment type="subcellular location">
    <subcellularLocation>
        <location evidence="4">Cell projection</location>
        <location evidence="4">Dendrite</location>
    </subcellularLocation>
    <subcellularLocation>
        <location evidence="17">Cell projection</location>
        <location evidence="17">Growth cone membrane</location>
        <topology evidence="17">Single-pass type I membrane protein</topology>
    </subcellularLocation>
    <subcellularLocation>
        <location evidence="15">Cytoplasmic vesicle</location>
        <location evidence="15">Secretory vesicle</location>
        <location evidence="15">Synaptic vesicle membrane</location>
        <topology evidence="15">Single-pass type I membrane protein</topology>
    </subcellularLocation>
    <subcellularLocation>
        <location evidence="2">Early endosome membrane</location>
        <topology evidence="2">Single-pass type I membrane protein</topology>
    </subcellularLocation>
    <subcellularLocation>
        <location evidence="1">Endoplasmic reticulum-Golgi intermediate compartment membrane</location>
        <topology evidence="1">Single-pass type I membrane protein</topology>
    </subcellularLocation>
    <subcellularLocation>
        <location evidence="20">Membrane</location>
        <topology evidence="20">Single-pass type I membrane protein</topology>
    </subcellularLocation>
    <subcellularLocation>
        <location evidence="3">Recycling endosome</location>
    </subcellularLocation>
</comment>
<keyword evidence="8" id="KW-0967">Endosome</keyword>
<dbReference type="Proteomes" id="UP000225706">
    <property type="component" value="Unassembled WGS sequence"/>
</dbReference>
<feature type="transmembrane region" description="Helical" evidence="21">
    <location>
        <begin position="12"/>
        <end position="34"/>
    </location>
</feature>
<accession>A0A2B4SXI4</accession>
<dbReference type="GO" id="GO:0031902">
    <property type="term" value="C:late endosome membrane"/>
    <property type="evidence" value="ECO:0007669"/>
    <property type="project" value="TreeGrafter"/>
</dbReference>
<evidence type="ECO:0000256" key="4">
    <source>
        <dbReference type="ARBA" id="ARBA00004279"/>
    </source>
</evidence>
<evidence type="ECO:0000256" key="1">
    <source>
        <dbReference type="ARBA" id="ARBA00004151"/>
    </source>
</evidence>
<evidence type="ECO:0000256" key="20">
    <source>
        <dbReference type="PROSITE-ProRule" id="PRU00740"/>
    </source>
</evidence>
<dbReference type="OrthoDB" id="10037042at2759"/>
<evidence type="ECO:0000259" key="22">
    <source>
        <dbReference type="Pfam" id="PF01299"/>
    </source>
</evidence>
<evidence type="ECO:0000256" key="18">
    <source>
        <dbReference type="ARBA" id="ARBA00074379"/>
    </source>
</evidence>
<evidence type="ECO:0000313" key="23">
    <source>
        <dbReference type="EMBL" id="PFX34036.1"/>
    </source>
</evidence>
<dbReference type="GO" id="GO:0072594">
    <property type="term" value="P:establishment of protein localization to organelle"/>
    <property type="evidence" value="ECO:0007669"/>
    <property type="project" value="TreeGrafter"/>
</dbReference>
<sequence length="482" mass="52274">MWPVGKHLSMRLMDALLIFVWMFLLNGGLNHIIFLRLLSWFGGLCGVGLNLRLHTYPLLRSASWYRGAASLNASSSEEISDSLFLIASGMFLTMLVLCQWIFVGATHNLASASNHVQSSIFTPTIEIKTSIPSPSKTVKHGNQTVIPSYNKTVRPHNMTVTPSFNRTVTPHNITVAPSFNGTVTPHNMTVIPSLNRTVVPHNMTVTPSHMTNTVLNSSVMPPSTGSITPTPVSTVLQSSSVHPIPTFLPPAPGNFTLKDNGTVCLFAYMAAKFDVAISSKKLTFELPTKANSTGECDTSSKDHPYIKLSWSTHSQDCSFTMHFKKFIKDTGNAGTQYWAATNVTFSLKVNNSNTVFQSDKEKFNALSAGIGDAYACPSAPAINLTAKKSSVEITLTDFKFQPFGVKNGHFGNVTNCVFTPTTTASSTTAKSSHPPKTTKQPESHTVAIAVGCSLAGLALVAVIGYLILRRRSRNNQAGYRKL</sequence>
<dbReference type="EMBL" id="LSMT01000007">
    <property type="protein sequence ID" value="PFX34036.1"/>
    <property type="molecule type" value="Genomic_DNA"/>
</dbReference>
<evidence type="ECO:0000256" key="19">
    <source>
        <dbReference type="ARBA" id="ARBA00076257"/>
    </source>
</evidence>
<dbReference type="CDD" id="cd12087">
    <property type="entry name" value="TM_EGFR-like"/>
    <property type="match status" value="1"/>
</dbReference>
<protein>
    <recommendedName>
        <fullName evidence="18">Lysosome-associated membrane glycoprotein 5</fullName>
    </recommendedName>
    <alternativeName>
        <fullName evidence="19">Lysosome-associated membrane protein 5</fullName>
    </alternativeName>
</protein>
<evidence type="ECO:0000256" key="8">
    <source>
        <dbReference type="ARBA" id="ARBA00022753"/>
    </source>
</evidence>
<feature type="domain" description="Lysosome-associated membrane glycoprotein 2-like luminal" evidence="22">
    <location>
        <begin position="250"/>
        <end position="406"/>
    </location>
</feature>
<evidence type="ECO:0000256" key="14">
    <source>
        <dbReference type="ARBA" id="ARBA00023329"/>
    </source>
</evidence>
<evidence type="ECO:0000256" key="12">
    <source>
        <dbReference type="ARBA" id="ARBA00023180"/>
    </source>
</evidence>
<keyword evidence="11 20" id="KW-0472">Membrane</keyword>
<comment type="similarity">
    <text evidence="5 20">Belongs to the LAMP family.</text>
</comment>
<dbReference type="GO" id="GO:0005886">
    <property type="term" value="C:plasma membrane"/>
    <property type="evidence" value="ECO:0007669"/>
    <property type="project" value="UniProtKB-SubCell"/>
</dbReference>
<evidence type="ECO:0000256" key="2">
    <source>
        <dbReference type="ARBA" id="ARBA00004158"/>
    </source>
</evidence>
<keyword evidence="12" id="KW-0325">Glycoprotein</keyword>
<name>A0A2B4SXI4_STYPI</name>
<evidence type="ECO:0000256" key="5">
    <source>
        <dbReference type="ARBA" id="ARBA00009644"/>
    </source>
</evidence>
<dbReference type="Pfam" id="PF01299">
    <property type="entry name" value="Lamp2-like_luminal"/>
    <property type="match status" value="1"/>
</dbReference>
<keyword evidence="14" id="KW-0968">Cytoplasmic vesicle</keyword>
<comment type="caution">
    <text evidence="20">Lacks conserved residue(s) required for the propagation of feature annotation.</text>
</comment>
<keyword evidence="10" id="KW-0770">Synapse</keyword>
<comment type="caution">
    <text evidence="23">The sequence shown here is derived from an EMBL/GenBank/DDBJ whole genome shotgun (WGS) entry which is preliminary data.</text>
</comment>
<evidence type="ECO:0000256" key="13">
    <source>
        <dbReference type="ARBA" id="ARBA00023273"/>
    </source>
</evidence>
<dbReference type="AlphaFoldDB" id="A0A2B4SXI4"/>
<evidence type="ECO:0000256" key="21">
    <source>
        <dbReference type="SAM" id="Phobius"/>
    </source>
</evidence>
<dbReference type="PANTHER" id="PTHR11506">
    <property type="entry name" value="LYSOSOME-ASSOCIATED MEMBRANE GLYCOPROTEIN"/>
    <property type="match status" value="1"/>
</dbReference>
<keyword evidence="6 20" id="KW-0812">Transmembrane</keyword>